<evidence type="ECO:0000256" key="2">
    <source>
        <dbReference type="ARBA" id="ARBA00023015"/>
    </source>
</evidence>
<feature type="domain" description="RNA polymerase sigma-70 region 2" evidence="6">
    <location>
        <begin position="26"/>
        <end position="88"/>
    </location>
</feature>
<dbReference type="SUPFAM" id="SSF88659">
    <property type="entry name" value="Sigma3 and sigma4 domains of RNA polymerase sigma factors"/>
    <property type="match status" value="1"/>
</dbReference>
<evidence type="ECO:0000256" key="1">
    <source>
        <dbReference type="ARBA" id="ARBA00010641"/>
    </source>
</evidence>
<accession>C1F4U8</accession>
<dbReference type="InterPro" id="IPR013324">
    <property type="entry name" value="RNA_pol_sigma_r3/r4-like"/>
</dbReference>
<dbReference type="InterPro" id="IPR007627">
    <property type="entry name" value="RNA_pol_sigma70_r2"/>
</dbReference>
<dbReference type="STRING" id="240015.ACP_1219"/>
<dbReference type="Proteomes" id="UP000002207">
    <property type="component" value="Chromosome"/>
</dbReference>
<dbReference type="RefSeq" id="WP_015896369.1">
    <property type="nucleotide sequence ID" value="NC_012483.1"/>
</dbReference>
<keyword evidence="3" id="KW-0731">Sigma factor</keyword>
<dbReference type="GO" id="GO:0003677">
    <property type="term" value="F:DNA binding"/>
    <property type="evidence" value="ECO:0007669"/>
    <property type="project" value="UniProtKB-KW"/>
</dbReference>
<dbReference type="OrthoDB" id="9797134at2"/>
<evidence type="ECO:0000256" key="3">
    <source>
        <dbReference type="ARBA" id="ARBA00023082"/>
    </source>
</evidence>
<dbReference type="GO" id="GO:0016987">
    <property type="term" value="F:sigma factor activity"/>
    <property type="evidence" value="ECO:0007669"/>
    <property type="project" value="UniProtKB-KW"/>
</dbReference>
<feature type="domain" description="RNA polymerase sigma factor 70 region 4 type 2" evidence="7">
    <location>
        <begin position="132"/>
        <end position="183"/>
    </location>
</feature>
<keyword evidence="9" id="KW-1185">Reference proteome</keyword>
<dbReference type="InterPro" id="IPR014284">
    <property type="entry name" value="RNA_pol_sigma-70_dom"/>
</dbReference>
<name>C1F4U8_ACIC5</name>
<dbReference type="Gene3D" id="1.10.1740.10">
    <property type="match status" value="1"/>
</dbReference>
<dbReference type="SUPFAM" id="SSF88946">
    <property type="entry name" value="Sigma2 domain of RNA polymerase sigma factors"/>
    <property type="match status" value="1"/>
</dbReference>
<evidence type="ECO:0000313" key="8">
    <source>
        <dbReference type="EMBL" id="ACO33241.1"/>
    </source>
</evidence>
<evidence type="ECO:0000259" key="6">
    <source>
        <dbReference type="Pfam" id="PF04542"/>
    </source>
</evidence>
<keyword evidence="4" id="KW-0238">DNA-binding</keyword>
<dbReference type="Pfam" id="PF04542">
    <property type="entry name" value="Sigma70_r2"/>
    <property type="match status" value="1"/>
</dbReference>
<keyword evidence="2" id="KW-0805">Transcription regulation</keyword>
<dbReference type="InterPro" id="IPR036388">
    <property type="entry name" value="WH-like_DNA-bd_sf"/>
</dbReference>
<dbReference type="AlphaFoldDB" id="C1F4U8"/>
<proteinExistence type="inferred from homology"/>
<dbReference type="eggNOG" id="COG1595">
    <property type="taxonomic scope" value="Bacteria"/>
</dbReference>
<dbReference type="Pfam" id="PF08281">
    <property type="entry name" value="Sigma70_r4_2"/>
    <property type="match status" value="1"/>
</dbReference>
<dbReference type="EMBL" id="CP001472">
    <property type="protein sequence ID" value="ACO33241.1"/>
    <property type="molecule type" value="Genomic_DNA"/>
</dbReference>
<evidence type="ECO:0000313" key="9">
    <source>
        <dbReference type="Proteomes" id="UP000002207"/>
    </source>
</evidence>
<reference evidence="8 9" key="1">
    <citation type="journal article" date="2009" name="Appl. Environ. Microbiol.">
        <title>Three genomes from the phylum Acidobacteria provide insight into the lifestyles of these microorganisms in soils.</title>
        <authorList>
            <person name="Ward N.L."/>
            <person name="Challacombe J.F."/>
            <person name="Janssen P.H."/>
            <person name="Henrissat B."/>
            <person name="Coutinho P.M."/>
            <person name="Wu M."/>
            <person name="Xie G."/>
            <person name="Haft D.H."/>
            <person name="Sait M."/>
            <person name="Badger J."/>
            <person name="Barabote R.D."/>
            <person name="Bradley B."/>
            <person name="Brettin T.S."/>
            <person name="Brinkac L.M."/>
            <person name="Bruce D."/>
            <person name="Creasy T."/>
            <person name="Daugherty S.C."/>
            <person name="Davidsen T.M."/>
            <person name="DeBoy R.T."/>
            <person name="Detter J.C."/>
            <person name="Dodson R.J."/>
            <person name="Durkin A.S."/>
            <person name="Ganapathy A."/>
            <person name="Gwinn-Giglio M."/>
            <person name="Han C.S."/>
            <person name="Khouri H."/>
            <person name="Kiss H."/>
            <person name="Kothari S.P."/>
            <person name="Madupu R."/>
            <person name="Nelson K.E."/>
            <person name="Nelson W.C."/>
            <person name="Paulsen I."/>
            <person name="Penn K."/>
            <person name="Ren Q."/>
            <person name="Rosovitz M.J."/>
            <person name="Selengut J.D."/>
            <person name="Shrivastava S."/>
            <person name="Sullivan S.A."/>
            <person name="Tapia R."/>
            <person name="Thompson L.S."/>
            <person name="Watkins K.L."/>
            <person name="Yang Q."/>
            <person name="Yu C."/>
            <person name="Zafar N."/>
            <person name="Zhou L."/>
            <person name="Kuske C.R."/>
        </authorList>
    </citation>
    <scope>NUCLEOTIDE SEQUENCE [LARGE SCALE GENOMIC DNA]</scope>
    <source>
        <strain evidence="9">ATCC 51196 / DSM 11244 / BCRC 80197 / JCM 7670 / NBRC 15755 / NCIMB 13165 / 161</strain>
    </source>
</reference>
<dbReference type="InterPro" id="IPR013325">
    <property type="entry name" value="RNA_pol_sigma_r2"/>
</dbReference>
<comment type="similarity">
    <text evidence="1">Belongs to the sigma-70 factor family. ECF subfamily.</text>
</comment>
<evidence type="ECO:0000256" key="4">
    <source>
        <dbReference type="ARBA" id="ARBA00023125"/>
    </source>
</evidence>
<sequence length="195" mass="22770">MDLNFSEPGFLECVKSRERNTVRAVVDAYLPQLLRAARGMGFSLEAAEDLAQSTFLGLIESAPNFEGRAHIRTYLFSIFYNKVKEHLREVIKIEKNDPIDEVVESRFDQRGRWRRPPADIEREIYGMEAGKSIRDCLGKLPDTQRIVFYLREVEEMSTREICKKMDLSSTNIGVILFRARHHLRECLERKGFRKE</sequence>
<dbReference type="Gene3D" id="1.10.10.10">
    <property type="entry name" value="Winged helix-like DNA-binding domain superfamily/Winged helix DNA-binding domain"/>
    <property type="match status" value="1"/>
</dbReference>
<dbReference type="KEGG" id="aca:ACP_1219"/>
<dbReference type="InterPro" id="IPR013249">
    <property type="entry name" value="RNA_pol_sigma70_r4_t2"/>
</dbReference>
<dbReference type="InterPro" id="IPR039425">
    <property type="entry name" value="RNA_pol_sigma-70-like"/>
</dbReference>
<organism evidence="8 9">
    <name type="scientific">Acidobacterium capsulatum (strain ATCC 51196 / DSM 11244 / BCRC 80197 / JCM 7670 / NBRC 15755 / NCIMB 13165 / 161)</name>
    <dbReference type="NCBI Taxonomy" id="240015"/>
    <lineage>
        <taxon>Bacteria</taxon>
        <taxon>Pseudomonadati</taxon>
        <taxon>Acidobacteriota</taxon>
        <taxon>Terriglobia</taxon>
        <taxon>Terriglobales</taxon>
        <taxon>Acidobacteriaceae</taxon>
        <taxon>Acidobacterium</taxon>
    </lineage>
</organism>
<keyword evidence="5" id="KW-0804">Transcription</keyword>
<dbReference type="PANTHER" id="PTHR43133:SF8">
    <property type="entry name" value="RNA POLYMERASE SIGMA FACTOR HI_1459-RELATED"/>
    <property type="match status" value="1"/>
</dbReference>
<dbReference type="HOGENOM" id="CLU_047691_2_0_0"/>
<dbReference type="NCBIfam" id="TIGR02937">
    <property type="entry name" value="sigma70-ECF"/>
    <property type="match status" value="1"/>
</dbReference>
<dbReference type="CDD" id="cd06171">
    <property type="entry name" value="Sigma70_r4"/>
    <property type="match status" value="1"/>
</dbReference>
<evidence type="ECO:0000259" key="7">
    <source>
        <dbReference type="Pfam" id="PF08281"/>
    </source>
</evidence>
<evidence type="ECO:0000256" key="5">
    <source>
        <dbReference type="ARBA" id="ARBA00023163"/>
    </source>
</evidence>
<gene>
    <name evidence="8" type="ordered locus">ACP_1219</name>
</gene>
<protein>
    <submittedName>
        <fullName evidence="8">RNA polymerase sigma factor, sigma-70 family</fullName>
    </submittedName>
</protein>
<dbReference type="GO" id="GO:0006352">
    <property type="term" value="P:DNA-templated transcription initiation"/>
    <property type="evidence" value="ECO:0007669"/>
    <property type="project" value="InterPro"/>
</dbReference>
<dbReference type="InParanoid" id="C1F4U8"/>
<dbReference type="PANTHER" id="PTHR43133">
    <property type="entry name" value="RNA POLYMERASE ECF-TYPE SIGMA FACTO"/>
    <property type="match status" value="1"/>
</dbReference>